<dbReference type="Gene3D" id="3.40.50.1820">
    <property type="entry name" value="alpha/beta hydrolase"/>
    <property type="match status" value="1"/>
</dbReference>
<evidence type="ECO:0008006" key="4">
    <source>
        <dbReference type="Google" id="ProtNLM"/>
    </source>
</evidence>
<dbReference type="SUPFAM" id="SSF53474">
    <property type="entry name" value="alpha/beta-Hydrolases"/>
    <property type="match status" value="1"/>
</dbReference>
<accession>A0ABW4ZDU4</accession>
<keyword evidence="3" id="KW-1185">Reference proteome</keyword>
<name>A0ABW4ZDU4_9BACT</name>
<proteinExistence type="predicted"/>
<organism evidence="2 3">
    <name type="scientific">Rubritalea tangerina</name>
    <dbReference type="NCBI Taxonomy" id="430798"/>
    <lineage>
        <taxon>Bacteria</taxon>
        <taxon>Pseudomonadati</taxon>
        <taxon>Verrucomicrobiota</taxon>
        <taxon>Verrucomicrobiia</taxon>
        <taxon>Verrucomicrobiales</taxon>
        <taxon>Rubritaleaceae</taxon>
        <taxon>Rubritalea</taxon>
    </lineage>
</organism>
<keyword evidence="1" id="KW-0732">Signal</keyword>
<feature type="signal peptide" evidence="1">
    <location>
        <begin position="1"/>
        <end position="20"/>
    </location>
</feature>
<evidence type="ECO:0000313" key="2">
    <source>
        <dbReference type="EMBL" id="MFD2160181.1"/>
    </source>
</evidence>
<dbReference type="Proteomes" id="UP001597389">
    <property type="component" value="Unassembled WGS sequence"/>
</dbReference>
<feature type="chain" id="PRO_5045300626" description="Alpha/beta hydrolase" evidence="1">
    <location>
        <begin position="21"/>
        <end position="235"/>
    </location>
</feature>
<dbReference type="RefSeq" id="WP_377086992.1">
    <property type="nucleotide sequence ID" value="NZ_JBHSJL010000014.1"/>
</dbReference>
<dbReference type="EMBL" id="JBHUJB010000073">
    <property type="protein sequence ID" value="MFD2160181.1"/>
    <property type="molecule type" value="Genomic_DNA"/>
</dbReference>
<evidence type="ECO:0000313" key="3">
    <source>
        <dbReference type="Proteomes" id="UP001597389"/>
    </source>
</evidence>
<evidence type="ECO:0000256" key="1">
    <source>
        <dbReference type="SAM" id="SignalP"/>
    </source>
</evidence>
<gene>
    <name evidence="2" type="ORF">ACFSW8_14855</name>
</gene>
<sequence length="235" mass="26499">MIKTCASVLLALCSTLLLQAKEQSFKDSDGLTSWIYTPDKIDPNKTYWVVVGVHGYRGKGKGAAGLASWTKAPDADCIVLGPSFHNGYQSAPDKDCKKLLKMVKQLEKDYKIHDRIFVYGHSGGSQFAHRFLFKNPRKVAGCSAHSGGTWELKVPSNIRDIPCAFSCGEKDTAKSYPQAPYSRIDFFKRFQKNVEKRKLKYLEIKTIPDAGHRRHKETLAMTKRCYARAKEQFAN</sequence>
<dbReference type="InterPro" id="IPR029058">
    <property type="entry name" value="AB_hydrolase_fold"/>
</dbReference>
<protein>
    <recommendedName>
        <fullName evidence="4">Alpha/beta hydrolase</fullName>
    </recommendedName>
</protein>
<reference evidence="3" key="1">
    <citation type="journal article" date="2019" name="Int. J. Syst. Evol. Microbiol.">
        <title>The Global Catalogue of Microorganisms (GCM) 10K type strain sequencing project: providing services to taxonomists for standard genome sequencing and annotation.</title>
        <authorList>
            <consortium name="The Broad Institute Genomics Platform"/>
            <consortium name="The Broad Institute Genome Sequencing Center for Infectious Disease"/>
            <person name="Wu L."/>
            <person name="Ma J."/>
        </authorList>
    </citation>
    <scope>NUCLEOTIDE SEQUENCE [LARGE SCALE GENOMIC DNA]</scope>
    <source>
        <strain evidence="3">CCUG 57942</strain>
    </source>
</reference>
<comment type="caution">
    <text evidence="2">The sequence shown here is derived from an EMBL/GenBank/DDBJ whole genome shotgun (WGS) entry which is preliminary data.</text>
</comment>